<sequence length="1203" mass="135132">LIIEQQRQLRGVNWADPRRHPLATGRGVSRHPTENNRSFLGSRKRGRTPPRRAPPSVATKHQRGSSVFDRLGNTNFSVDYANRSKGRTNPPFPRIERRSPSLLPSPRDEDYLDHEAYGSEEDEGYGPLSLEILEAPLPPGLEKPPKLPKYDGKGDPDEHVSEFNIQLEYQRVPGNIKCRLFSLTLTKRALDWYKTLPRGSIHSWTQLSRLFKSRFTASRRPPKSVATLEAIVQESGETLRSYIERFSTEATMVTTEDSMKSYLLEKGLRRPSELVRSIGIKPPTSFNNLLERSNAHIKYEEKEALANRHAPTRSEGSSQRSRESSRGGERRQDDRPREKNRGPHGNFTSYSPLTASREHIFATAGVGVFKDAGIKIPRGGPAKPNADKSKYCKFHKTHGHNTDDCISLKDAIEVLIRDGPLKKWSRSNETQQGRKTNPPRREDRSDEDEAIPMQTAMAISRPEDFALTPKLAWENFPRTAVISGGSFRTFTIGSVRRKFEELMSTSSDVNSTLDKPRSSTPLAFYPEELPGGSPNSSIPLLIRASMANFDVHRILVDEGSSCDIMYTSLFQVLGLDREHLSPYVGSDLQGFNGSTSKPWGYVDLIVTFGQDKTAKSIKVKFLVIDCDSLYQCIIGRTALADLMVVPSTIHLKMKYYTRQGTVATIHGDIAAARRCFEAASKGYTTINNVSPKSKTSEKKVDDTKPSPGTVSMIDLDSRFSKKEGKEEKKLRKEKEEDKEASKKIFRPIPDGEFELVPLGEDPSKSVKIGADLPPLVQKQSPENSDLFAWSAAEMPGLDPDTACHQLAIDPAARAVVQRRRKQSPEKAEAAEKAVKDLLEANFISEAKYTTWLSNVVLVKKSNGKWRMCVDYTDLNRACPKDAYPLPSIDKLVDNSSGFKLLSFMDAYSGYNQIPMAESDKEKTAFMTESGNYYYNVMPFGLKNAGATYQRMMNKVFRAEIGDMLEVYMDDMIVKSKAEIDHTKCTFGVRAGKFLGFYLTERGIEANPDKCRAFTTFPTPDSKKSVQSLNGMLTSLSRFVAKSAQHALPLFRLLRKESVFEWTAECEQALQHLKKALSEPPVLSRPEADETLYVYLAVSTEAVSAALIRETLEGQKPVYFTSKALQGPEVRYQQIKKVALALLIAAKRLRQYFLAHTIVVRTDQPIKALLARPDMAGRMLKWSIELSEFDIRYESRKALKAQVL</sequence>
<comment type="caution">
    <text evidence="8">The sequence shown here is derived from an EMBL/GenBank/DDBJ whole genome shotgun (WGS) entry which is preliminary data.</text>
</comment>
<proteinExistence type="predicted"/>
<dbReference type="EMBL" id="ASHM01017811">
    <property type="protein sequence ID" value="PNX99488.1"/>
    <property type="molecule type" value="Genomic_DNA"/>
</dbReference>
<evidence type="ECO:0000256" key="4">
    <source>
        <dbReference type="ARBA" id="ARBA00022759"/>
    </source>
</evidence>
<evidence type="ECO:0000259" key="7">
    <source>
        <dbReference type="PROSITE" id="PS50878"/>
    </source>
</evidence>
<dbReference type="PROSITE" id="PS50878">
    <property type="entry name" value="RT_POL"/>
    <property type="match status" value="1"/>
</dbReference>
<dbReference type="AlphaFoldDB" id="A0A2K3N8X4"/>
<dbReference type="PANTHER" id="PTHR37984:SF5">
    <property type="entry name" value="PROTEIN NYNRIN-LIKE"/>
    <property type="match status" value="1"/>
</dbReference>
<evidence type="ECO:0000313" key="9">
    <source>
        <dbReference type="Proteomes" id="UP000236291"/>
    </source>
</evidence>
<dbReference type="Gene3D" id="2.40.70.10">
    <property type="entry name" value="Acid Proteases"/>
    <property type="match status" value="1"/>
</dbReference>
<feature type="region of interest" description="Disordered" evidence="6">
    <location>
        <begin position="689"/>
        <end position="741"/>
    </location>
</feature>
<dbReference type="InterPro" id="IPR050951">
    <property type="entry name" value="Retrovirus_Pol_polyprotein"/>
</dbReference>
<feature type="domain" description="Reverse transcriptase" evidence="7">
    <location>
        <begin position="839"/>
        <end position="1033"/>
    </location>
</feature>
<feature type="non-terminal residue" evidence="8">
    <location>
        <position position="1"/>
    </location>
</feature>
<dbReference type="Gene3D" id="3.10.10.10">
    <property type="entry name" value="HIV Type 1 Reverse Transcriptase, subunit A, domain 1"/>
    <property type="match status" value="1"/>
</dbReference>
<evidence type="ECO:0000256" key="2">
    <source>
        <dbReference type="ARBA" id="ARBA00022695"/>
    </source>
</evidence>
<feature type="compositionally biased region" description="Basic and acidic residues" evidence="6">
    <location>
        <begin position="320"/>
        <end position="341"/>
    </location>
</feature>
<dbReference type="CDD" id="cd01647">
    <property type="entry name" value="RT_LTR"/>
    <property type="match status" value="1"/>
</dbReference>
<dbReference type="Pfam" id="PF00078">
    <property type="entry name" value="RVT_1"/>
    <property type="match status" value="1"/>
</dbReference>
<keyword evidence="5" id="KW-0511">Multifunctional enzyme</keyword>
<feature type="compositionally biased region" description="Basic and acidic residues" evidence="6">
    <location>
        <begin position="694"/>
        <end position="704"/>
    </location>
</feature>
<keyword evidence="3" id="KW-0540">Nuclease</keyword>
<dbReference type="GO" id="GO:0004519">
    <property type="term" value="F:endonuclease activity"/>
    <property type="evidence" value="ECO:0007669"/>
    <property type="project" value="UniProtKB-KW"/>
</dbReference>
<dbReference type="InterPro" id="IPR043502">
    <property type="entry name" value="DNA/RNA_pol_sf"/>
</dbReference>
<keyword evidence="4" id="KW-0378">Hydrolase</keyword>
<evidence type="ECO:0000256" key="3">
    <source>
        <dbReference type="ARBA" id="ARBA00022722"/>
    </source>
</evidence>
<keyword evidence="2" id="KW-0548">Nucleotidyltransferase</keyword>
<feature type="region of interest" description="Disordered" evidence="6">
    <location>
        <begin position="14"/>
        <end position="111"/>
    </location>
</feature>
<reference evidence="8 9" key="2">
    <citation type="journal article" date="2017" name="Front. Plant Sci.">
        <title>Gene Classification and Mining of Molecular Markers Useful in Red Clover (Trifolium pratense) Breeding.</title>
        <authorList>
            <person name="Istvanek J."/>
            <person name="Dluhosova J."/>
            <person name="Dluhos P."/>
            <person name="Patkova L."/>
            <person name="Nedelnik J."/>
            <person name="Repkova J."/>
        </authorList>
    </citation>
    <scope>NUCLEOTIDE SEQUENCE [LARGE SCALE GENOMIC DNA]</scope>
    <source>
        <strain evidence="9">cv. Tatra</strain>
        <tissue evidence="8">Young leaves</tissue>
    </source>
</reference>
<dbReference type="Proteomes" id="UP000236291">
    <property type="component" value="Unassembled WGS sequence"/>
</dbReference>
<keyword evidence="4" id="KW-0255">Endonuclease</keyword>
<feature type="compositionally biased region" description="Basic and acidic residues" evidence="6">
    <location>
        <begin position="715"/>
        <end position="741"/>
    </location>
</feature>
<protein>
    <submittedName>
        <fullName evidence="8">Gag-pol polyprotein</fullName>
    </submittedName>
</protein>
<evidence type="ECO:0000256" key="6">
    <source>
        <dbReference type="SAM" id="MobiDB-lite"/>
    </source>
</evidence>
<reference evidence="8 9" key="1">
    <citation type="journal article" date="2014" name="Am. J. Bot.">
        <title>Genome assembly and annotation for red clover (Trifolium pratense; Fabaceae).</title>
        <authorList>
            <person name="Istvanek J."/>
            <person name="Jaros M."/>
            <person name="Krenek A."/>
            <person name="Repkova J."/>
        </authorList>
    </citation>
    <scope>NUCLEOTIDE SEQUENCE [LARGE SCALE GENOMIC DNA]</scope>
    <source>
        <strain evidence="9">cv. Tatra</strain>
        <tissue evidence="8">Young leaves</tissue>
    </source>
</reference>
<dbReference type="InterPro" id="IPR021109">
    <property type="entry name" value="Peptidase_aspartic_dom_sf"/>
</dbReference>
<dbReference type="InterPro" id="IPR043128">
    <property type="entry name" value="Rev_trsase/Diguanyl_cyclase"/>
</dbReference>
<dbReference type="CDD" id="cd00303">
    <property type="entry name" value="retropepsin_like"/>
    <property type="match status" value="1"/>
</dbReference>
<dbReference type="SUPFAM" id="SSF56672">
    <property type="entry name" value="DNA/RNA polymerases"/>
    <property type="match status" value="1"/>
</dbReference>
<evidence type="ECO:0000256" key="5">
    <source>
        <dbReference type="ARBA" id="ARBA00023268"/>
    </source>
</evidence>
<feature type="non-terminal residue" evidence="8">
    <location>
        <position position="1203"/>
    </location>
</feature>
<feature type="region of interest" description="Disordered" evidence="6">
    <location>
        <begin position="508"/>
        <end position="530"/>
    </location>
</feature>
<evidence type="ECO:0000256" key="1">
    <source>
        <dbReference type="ARBA" id="ARBA00022679"/>
    </source>
</evidence>
<dbReference type="GO" id="GO:0016779">
    <property type="term" value="F:nucleotidyltransferase activity"/>
    <property type="evidence" value="ECO:0007669"/>
    <property type="project" value="UniProtKB-KW"/>
</dbReference>
<keyword evidence="1" id="KW-0808">Transferase</keyword>
<dbReference type="Pfam" id="PF03732">
    <property type="entry name" value="Retrotrans_gag"/>
    <property type="match status" value="1"/>
</dbReference>
<dbReference type="InterPro" id="IPR005162">
    <property type="entry name" value="Retrotrans_gag_dom"/>
</dbReference>
<organism evidence="8 9">
    <name type="scientific">Trifolium pratense</name>
    <name type="common">Red clover</name>
    <dbReference type="NCBI Taxonomy" id="57577"/>
    <lineage>
        <taxon>Eukaryota</taxon>
        <taxon>Viridiplantae</taxon>
        <taxon>Streptophyta</taxon>
        <taxon>Embryophyta</taxon>
        <taxon>Tracheophyta</taxon>
        <taxon>Spermatophyta</taxon>
        <taxon>Magnoliopsida</taxon>
        <taxon>eudicotyledons</taxon>
        <taxon>Gunneridae</taxon>
        <taxon>Pentapetalae</taxon>
        <taxon>rosids</taxon>
        <taxon>fabids</taxon>
        <taxon>Fabales</taxon>
        <taxon>Fabaceae</taxon>
        <taxon>Papilionoideae</taxon>
        <taxon>50 kb inversion clade</taxon>
        <taxon>NPAAA clade</taxon>
        <taxon>Hologalegina</taxon>
        <taxon>IRL clade</taxon>
        <taxon>Trifolieae</taxon>
        <taxon>Trifolium</taxon>
    </lineage>
</organism>
<feature type="region of interest" description="Disordered" evidence="6">
    <location>
        <begin position="303"/>
        <end position="353"/>
    </location>
</feature>
<gene>
    <name evidence="8" type="ORF">L195_g022754</name>
</gene>
<evidence type="ECO:0000313" key="8">
    <source>
        <dbReference type="EMBL" id="PNX99488.1"/>
    </source>
</evidence>
<accession>A0A2K3N8X4</accession>
<dbReference type="Pfam" id="PF17919">
    <property type="entry name" value="RT_RNaseH_2"/>
    <property type="match status" value="1"/>
</dbReference>
<dbReference type="InterPro" id="IPR000477">
    <property type="entry name" value="RT_dom"/>
</dbReference>
<name>A0A2K3N8X4_TRIPR</name>
<feature type="compositionally biased region" description="Polar residues" evidence="6">
    <location>
        <begin position="508"/>
        <end position="521"/>
    </location>
</feature>
<dbReference type="InterPro" id="IPR041577">
    <property type="entry name" value="RT_RNaseH_2"/>
</dbReference>
<feature type="region of interest" description="Disordered" evidence="6">
    <location>
        <begin position="423"/>
        <end position="449"/>
    </location>
</feature>
<dbReference type="Gene3D" id="3.30.70.270">
    <property type="match status" value="2"/>
</dbReference>
<dbReference type="PANTHER" id="PTHR37984">
    <property type="entry name" value="PROTEIN CBG26694"/>
    <property type="match status" value="1"/>
</dbReference>